<keyword evidence="1" id="KW-0304">Gas vesicle</keyword>
<gene>
    <name evidence="5" type="ORF">ACM01_37875</name>
</gene>
<dbReference type="EMBL" id="LFNT01000071">
    <property type="protein sequence ID" value="KMS68781.1"/>
    <property type="molecule type" value="Genomic_DNA"/>
</dbReference>
<name>A0A0J7YYR2_STRVR</name>
<accession>A0A0J7YYR2</accession>
<organism evidence="5 6">
    <name type="scientific">Streptomyces viridochromogenes</name>
    <dbReference type="NCBI Taxonomy" id="1938"/>
    <lineage>
        <taxon>Bacteria</taxon>
        <taxon>Bacillati</taxon>
        <taxon>Actinomycetota</taxon>
        <taxon>Actinomycetes</taxon>
        <taxon>Kitasatosporales</taxon>
        <taxon>Streptomycetaceae</taxon>
        <taxon>Streptomyces</taxon>
    </lineage>
</organism>
<dbReference type="GO" id="GO:0031411">
    <property type="term" value="C:gas vesicle"/>
    <property type="evidence" value="ECO:0007669"/>
    <property type="project" value="UniProtKB-SubCell"/>
</dbReference>
<feature type="compositionally biased region" description="Low complexity" evidence="4">
    <location>
        <begin position="28"/>
        <end position="42"/>
    </location>
</feature>
<dbReference type="PANTHER" id="PTHR40137">
    <property type="entry name" value="PROTEIN GVPK 1"/>
    <property type="match status" value="1"/>
</dbReference>
<evidence type="ECO:0000256" key="1">
    <source>
        <dbReference type="ARBA" id="ARBA00022987"/>
    </source>
</evidence>
<evidence type="ECO:0000313" key="5">
    <source>
        <dbReference type="EMBL" id="KMS68781.1"/>
    </source>
</evidence>
<evidence type="ECO:0000256" key="3">
    <source>
        <dbReference type="ARBA" id="ARBA00035659"/>
    </source>
</evidence>
<dbReference type="RefSeq" id="WP_048585975.1">
    <property type="nucleotide sequence ID" value="NZ_LFNT01000071.1"/>
</dbReference>
<evidence type="ECO:0000313" key="6">
    <source>
        <dbReference type="Proteomes" id="UP000037432"/>
    </source>
</evidence>
<protein>
    <submittedName>
        <fullName evidence="5">Gas vesicle protein</fullName>
    </submittedName>
</protein>
<dbReference type="PANTHER" id="PTHR40137:SF2">
    <property type="entry name" value="PROTEIN GVPK 1"/>
    <property type="match status" value="1"/>
</dbReference>
<reference evidence="5 6" key="1">
    <citation type="submission" date="2015-06" db="EMBL/GenBank/DDBJ databases">
        <authorList>
            <person name="Ju K.-S."/>
            <person name="Doroghazi J.R."/>
            <person name="Metcalf W.W."/>
        </authorList>
    </citation>
    <scope>NUCLEOTIDE SEQUENCE [LARGE SCALE GENOMIC DNA]</scope>
    <source>
        <strain evidence="5 6">NRRL 3414</strain>
    </source>
</reference>
<dbReference type="OrthoDB" id="5772958at2"/>
<evidence type="ECO:0000256" key="2">
    <source>
        <dbReference type="ARBA" id="ARBA00035108"/>
    </source>
</evidence>
<evidence type="ECO:0000256" key="4">
    <source>
        <dbReference type="SAM" id="MobiDB-lite"/>
    </source>
</evidence>
<feature type="region of interest" description="Disordered" evidence="4">
    <location>
        <begin position="28"/>
        <end position="48"/>
    </location>
</feature>
<dbReference type="InterPro" id="IPR007805">
    <property type="entry name" value="GvpK"/>
</dbReference>
<comment type="caution">
    <text evidence="5">The sequence shown here is derived from an EMBL/GenBank/DDBJ whole genome shotgun (WGS) entry which is preliminary data.</text>
</comment>
<comment type="similarity">
    <text evidence="3">Belongs to the gas vesicle GvpK family.</text>
</comment>
<sequence>MTPPADRPSPDRLREVADAAHRAFSLLPAQPDDVAPPAAGRSAARRLHTDPETVERDLVRLVLTIVELLRQLMERQALHRVDEGDLTEEQEERLGLTLMLLHDRMTELCDRYGLTLEDLNLDLGPLGTLLPPP</sequence>
<dbReference type="PATRIC" id="fig|1938.3.peg.6489"/>
<dbReference type="Proteomes" id="UP000037432">
    <property type="component" value="Unassembled WGS sequence"/>
</dbReference>
<dbReference type="GO" id="GO:0031412">
    <property type="term" value="P:gas vesicle organization"/>
    <property type="evidence" value="ECO:0007669"/>
    <property type="project" value="InterPro"/>
</dbReference>
<comment type="subcellular location">
    <subcellularLocation>
        <location evidence="2">Gas vesicle</location>
    </subcellularLocation>
</comment>
<dbReference type="AlphaFoldDB" id="A0A0J7YYR2"/>
<dbReference type="Pfam" id="PF05121">
    <property type="entry name" value="GvpK"/>
    <property type="match status" value="1"/>
</dbReference>
<proteinExistence type="inferred from homology"/>